<dbReference type="AlphaFoldDB" id="A0A9E8CR83"/>
<proteinExistence type="predicted"/>
<sequence>MSNYSQCRAFLINAFLALDDETPEDARLQRAIELVLEAVARTERDARPSNVVRFPAPSNPTDVLRVRKPGP</sequence>
<reference evidence="2" key="1">
    <citation type="submission" date="2022-08" db="EMBL/GenBank/DDBJ databases">
        <title>Complete Genome Sequences of 2 Bosea sp. soil isolates.</title>
        <authorList>
            <person name="Alvarez Arevalo M."/>
            <person name="Sterndorff E.B."/>
            <person name="Faurdal D."/>
            <person name="Joergensen T.S."/>
            <person name="Weber T."/>
        </authorList>
    </citation>
    <scope>NUCLEOTIDE SEQUENCE</scope>
    <source>
        <strain evidence="2">NBC_00436</strain>
    </source>
</reference>
<organism evidence="2">
    <name type="scientific">Bosea sp. NBC_00436</name>
    <dbReference type="NCBI Taxonomy" id="2969620"/>
    <lineage>
        <taxon>Bacteria</taxon>
        <taxon>Pseudomonadati</taxon>
        <taxon>Pseudomonadota</taxon>
        <taxon>Alphaproteobacteria</taxon>
        <taxon>Hyphomicrobiales</taxon>
        <taxon>Boseaceae</taxon>
        <taxon>Bosea</taxon>
    </lineage>
</organism>
<evidence type="ECO:0000313" key="2">
    <source>
        <dbReference type="EMBL" id="UZF85721.1"/>
    </source>
</evidence>
<feature type="region of interest" description="Disordered" evidence="1">
    <location>
        <begin position="50"/>
        <end position="71"/>
    </location>
</feature>
<evidence type="ECO:0000256" key="1">
    <source>
        <dbReference type="SAM" id="MobiDB-lite"/>
    </source>
</evidence>
<accession>A0A9E8CR83</accession>
<protein>
    <submittedName>
        <fullName evidence="2">Uncharacterized protein</fullName>
    </submittedName>
</protein>
<gene>
    <name evidence="2" type="ORF">NWE54_18095</name>
</gene>
<dbReference type="EMBL" id="CP102774">
    <property type="protein sequence ID" value="UZF85721.1"/>
    <property type="molecule type" value="Genomic_DNA"/>
</dbReference>
<name>A0A9E8CR83_9HYPH</name>